<evidence type="ECO:0000256" key="1">
    <source>
        <dbReference type="SAM" id="MobiDB-lite"/>
    </source>
</evidence>
<dbReference type="InParanoid" id="A0A6P8V3X2"/>
<accession>A0A6P8V3X2</accession>
<dbReference type="RefSeq" id="XP_034071932.1">
    <property type="nucleotide sequence ID" value="XM_034216041.1"/>
</dbReference>
<dbReference type="PANTHER" id="PTHR46704">
    <property type="entry name" value="CXC DOMAIN-CONTAINING PROTEIN-RELATED"/>
    <property type="match status" value="1"/>
</dbReference>
<dbReference type="GeneID" id="117545981"/>
<gene>
    <name evidence="3" type="primary">LOC117545981</name>
</gene>
<sequence length="452" mass="51257">MKALPIIWCWPDTFVRHVVMIGPFLYILADTTPKDLPYPKDALFIQDGMALLHVLTNLPPTCGEICLQVLDQMVAKKHFLFSTDSYHPGSIKAQESLRRGSSEKIILAGPATRKPYDFKMFLTNDDKKKQLCQLLLRVWSDQQAASRLERTEMAVLVVEGRAHQLLSSNGKVEVSELPTIYSNQEETDTRVVLYLHHAAALGYKNAVVRTPDSDIFVILLYHAHAIRLTIYLDTGSGKHRQLLNLSELAESLGEDYCATLLGFHVFSGEDCTSAFKGKGKVGPLKKQEKNPKFHRAFSQLGDNWNVKPEVLKQLEQFTCPLYGESRESSVDVVRAKLLRKMVGQDDKLTAKSKVDLARLPPCYDALKPHVQRVNHRVALYMRADESILEKPILYDEEQGWMRTDGVLRPVWSCGPVLPTSLVDLLDTTEREQEDEEEEEEEFDSDDSIENDD</sequence>
<dbReference type="PANTHER" id="PTHR46704:SF1">
    <property type="entry name" value="TELOMERE LENGTH REGULATION PROTEIN TEL2 HOMOLOG"/>
    <property type="match status" value="1"/>
</dbReference>
<organism evidence="2 3">
    <name type="scientific">Gymnodraco acuticeps</name>
    <name type="common">Antarctic dragonfish</name>
    <dbReference type="NCBI Taxonomy" id="8218"/>
    <lineage>
        <taxon>Eukaryota</taxon>
        <taxon>Metazoa</taxon>
        <taxon>Chordata</taxon>
        <taxon>Craniata</taxon>
        <taxon>Vertebrata</taxon>
        <taxon>Euteleostomi</taxon>
        <taxon>Actinopterygii</taxon>
        <taxon>Neopterygii</taxon>
        <taxon>Teleostei</taxon>
        <taxon>Neoteleostei</taxon>
        <taxon>Acanthomorphata</taxon>
        <taxon>Eupercaria</taxon>
        <taxon>Perciformes</taxon>
        <taxon>Notothenioidei</taxon>
        <taxon>Bathydraconidae</taxon>
        <taxon>Gymnodraco</taxon>
    </lineage>
</organism>
<feature type="region of interest" description="Disordered" evidence="1">
    <location>
        <begin position="426"/>
        <end position="452"/>
    </location>
</feature>
<dbReference type="AlphaFoldDB" id="A0A6P8V3X2"/>
<protein>
    <submittedName>
        <fullName evidence="3">Uncharacterized protein LOC117545981</fullName>
    </submittedName>
</protein>
<evidence type="ECO:0000313" key="2">
    <source>
        <dbReference type="Proteomes" id="UP000515161"/>
    </source>
</evidence>
<dbReference type="Proteomes" id="UP000515161">
    <property type="component" value="Unplaced"/>
</dbReference>
<dbReference type="KEGG" id="gacu:117545981"/>
<reference evidence="3" key="1">
    <citation type="submission" date="2025-08" db="UniProtKB">
        <authorList>
            <consortium name="RefSeq"/>
        </authorList>
    </citation>
    <scope>IDENTIFICATION</scope>
</reference>
<evidence type="ECO:0000313" key="3">
    <source>
        <dbReference type="RefSeq" id="XP_034071932.1"/>
    </source>
</evidence>
<proteinExistence type="predicted"/>
<feature type="compositionally biased region" description="Acidic residues" evidence="1">
    <location>
        <begin position="431"/>
        <end position="452"/>
    </location>
</feature>
<keyword evidence="2" id="KW-1185">Reference proteome</keyword>
<name>A0A6P8V3X2_GYMAC</name>
<dbReference type="OrthoDB" id="8874296at2759"/>